<evidence type="ECO:0000256" key="4">
    <source>
        <dbReference type="ARBA" id="ARBA00023136"/>
    </source>
</evidence>
<dbReference type="PANTHER" id="PTHR10721">
    <property type="entry name" value="MITOCHONDRIAL IMPORT INNER MEMBRANE TRANSLOCASE SUBUNIT TIM44"/>
    <property type="match status" value="1"/>
</dbReference>
<keyword evidence="3" id="KW-0809">Transit peptide</keyword>
<dbReference type="InterPro" id="IPR039544">
    <property type="entry name" value="Tim44-like"/>
</dbReference>
<dbReference type="GO" id="GO:0051087">
    <property type="term" value="F:protein-folding chaperone binding"/>
    <property type="evidence" value="ECO:0007669"/>
    <property type="project" value="TreeGrafter"/>
</dbReference>
<dbReference type="Gene3D" id="3.10.450.240">
    <property type="match status" value="1"/>
</dbReference>
<comment type="caution">
    <text evidence="7">The sequence shown here is derived from an EMBL/GenBank/DDBJ whole genome shotgun (WGS) entry which is preliminary data.</text>
</comment>
<organism evidence="7 8">
    <name type="scientific">Aestuariispira insulae</name>
    <dbReference type="NCBI Taxonomy" id="1461337"/>
    <lineage>
        <taxon>Bacteria</taxon>
        <taxon>Pseudomonadati</taxon>
        <taxon>Pseudomonadota</taxon>
        <taxon>Alphaproteobacteria</taxon>
        <taxon>Rhodospirillales</taxon>
        <taxon>Kiloniellaceae</taxon>
        <taxon>Aestuariispira</taxon>
    </lineage>
</organism>
<keyword evidence="8" id="KW-1185">Reference proteome</keyword>
<reference evidence="7 8" key="1">
    <citation type="submission" date="2018-07" db="EMBL/GenBank/DDBJ databases">
        <title>Genomic Encyclopedia of Type Strains, Phase III (KMG-III): the genomes of soil and plant-associated and newly described type strains.</title>
        <authorList>
            <person name="Whitman W."/>
        </authorList>
    </citation>
    <scope>NUCLEOTIDE SEQUENCE [LARGE SCALE GENOMIC DNA]</scope>
    <source>
        <strain evidence="7 8">CECT 8488</strain>
    </source>
</reference>
<accession>A0A3D9HPE5</accession>
<evidence type="ECO:0000313" key="7">
    <source>
        <dbReference type="EMBL" id="RED51373.1"/>
    </source>
</evidence>
<dbReference type="GO" id="GO:0016020">
    <property type="term" value="C:membrane"/>
    <property type="evidence" value="ECO:0007669"/>
    <property type="project" value="UniProtKB-SubCell"/>
</dbReference>
<protein>
    <submittedName>
        <fullName evidence="7">Putative lipid-binding transport protein (Tim44 family)</fullName>
    </submittedName>
</protein>
<dbReference type="PANTHER" id="PTHR10721:SF1">
    <property type="entry name" value="MITOCHONDRIAL IMPORT INNER MEMBRANE TRANSLOCASE SUBUNIT TIM44"/>
    <property type="match status" value="1"/>
</dbReference>
<proteinExistence type="inferred from homology"/>
<feature type="region of interest" description="Disordered" evidence="5">
    <location>
        <begin position="30"/>
        <end position="52"/>
    </location>
</feature>
<dbReference type="Proteomes" id="UP000256845">
    <property type="component" value="Unassembled WGS sequence"/>
</dbReference>
<keyword evidence="4" id="KW-0472">Membrane</keyword>
<name>A0A3D9HPE5_9PROT</name>
<dbReference type="SMART" id="SM00978">
    <property type="entry name" value="Tim44"/>
    <property type="match status" value="1"/>
</dbReference>
<dbReference type="NCBIfam" id="NF033779">
    <property type="entry name" value="Tim44_TimA_adap"/>
    <property type="match status" value="1"/>
</dbReference>
<dbReference type="InterPro" id="IPR032710">
    <property type="entry name" value="NTF2-like_dom_sf"/>
</dbReference>
<comment type="similarity">
    <text evidence="2">Belongs to the Tim44 family.</text>
</comment>
<dbReference type="AlphaFoldDB" id="A0A3D9HPE5"/>
<dbReference type="PIRSF" id="PIRSF031890">
    <property type="entry name" value="UCP031890_transporter_Tim44"/>
    <property type="match status" value="1"/>
</dbReference>
<dbReference type="Pfam" id="PF04280">
    <property type="entry name" value="Tim44"/>
    <property type="match status" value="1"/>
</dbReference>
<dbReference type="OrthoDB" id="9798618at2"/>
<evidence type="ECO:0000256" key="3">
    <source>
        <dbReference type="ARBA" id="ARBA00022946"/>
    </source>
</evidence>
<dbReference type="GO" id="GO:0030150">
    <property type="term" value="P:protein import into mitochondrial matrix"/>
    <property type="evidence" value="ECO:0007669"/>
    <property type="project" value="TreeGrafter"/>
</dbReference>
<dbReference type="EMBL" id="QRDW01000003">
    <property type="protein sequence ID" value="RED51373.1"/>
    <property type="molecule type" value="Genomic_DNA"/>
</dbReference>
<dbReference type="SUPFAM" id="SSF54427">
    <property type="entry name" value="NTF2-like"/>
    <property type="match status" value="1"/>
</dbReference>
<evidence type="ECO:0000256" key="1">
    <source>
        <dbReference type="ARBA" id="ARBA00004370"/>
    </source>
</evidence>
<comment type="subcellular location">
    <subcellularLocation>
        <location evidence="1">Membrane</location>
    </subcellularLocation>
</comment>
<evidence type="ECO:0000313" key="8">
    <source>
        <dbReference type="Proteomes" id="UP000256845"/>
    </source>
</evidence>
<dbReference type="InterPro" id="IPR016985">
    <property type="entry name" value="UCP031890_Tim44-rel"/>
</dbReference>
<evidence type="ECO:0000256" key="2">
    <source>
        <dbReference type="ARBA" id="ARBA00009597"/>
    </source>
</evidence>
<evidence type="ECO:0000256" key="5">
    <source>
        <dbReference type="SAM" id="MobiDB-lite"/>
    </source>
</evidence>
<dbReference type="RefSeq" id="WP_115936269.1">
    <property type="nucleotide sequence ID" value="NZ_QRDW01000003.1"/>
</dbReference>
<feature type="domain" description="Tim44-like" evidence="6">
    <location>
        <begin position="78"/>
        <end position="224"/>
    </location>
</feature>
<evidence type="ECO:0000259" key="6">
    <source>
        <dbReference type="SMART" id="SM00978"/>
    </source>
</evidence>
<gene>
    <name evidence="7" type="ORF">DFP90_103173</name>
</gene>
<dbReference type="InterPro" id="IPR007379">
    <property type="entry name" value="Tim44-like_dom"/>
</dbReference>
<sequence length="226" mass="25195">MSGTILELVFLAAVAVFLIFRLGSVLGKRTGHERRPSDFGPADSNERYQQDEDNIVNLPSLEERQMDEKNEALLQGPLGEEFKTLIEADPSFRPVQFLDGAAGAFEMILQAYVEGDQKTLKQLLSADVFENFAKAIRDREAAGQRIEDTLVGIDNIEFLEARLEGRTALVTIKIISKQVNVLFNPDGSVADGDDHKVITVTDIWTFSRDTRSKDPNWVLVATRSPN</sequence>